<accession>A0A1I3RCZ3</accession>
<protein>
    <submittedName>
        <fullName evidence="1">Uncharacterized protein</fullName>
    </submittedName>
</protein>
<keyword evidence="2" id="KW-1185">Reference proteome</keyword>
<dbReference type="RefSeq" id="WP_093230211.1">
    <property type="nucleotide sequence ID" value="NZ_FORR01000009.1"/>
</dbReference>
<evidence type="ECO:0000313" key="2">
    <source>
        <dbReference type="Proteomes" id="UP000199545"/>
    </source>
</evidence>
<gene>
    <name evidence="1" type="ORF">SAMN05421852_109101</name>
</gene>
<dbReference type="AlphaFoldDB" id="A0A1I3RCZ3"/>
<dbReference type="Proteomes" id="UP000199545">
    <property type="component" value="Unassembled WGS sequence"/>
</dbReference>
<dbReference type="EMBL" id="FORR01000009">
    <property type="protein sequence ID" value="SFJ43231.1"/>
    <property type="molecule type" value="Genomic_DNA"/>
</dbReference>
<name>A0A1I3RCZ3_9BACL</name>
<reference evidence="1 2" key="1">
    <citation type="submission" date="2016-10" db="EMBL/GenBank/DDBJ databases">
        <authorList>
            <person name="de Groot N.N."/>
        </authorList>
    </citation>
    <scope>NUCLEOTIDE SEQUENCE [LARGE SCALE GENOMIC DNA]</scope>
    <source>
        <strain evidence="1 2">DSM 44778</strain>
    </source>
</reference>
<dbReference type="OrthoDB" id="2991038at2"/>
<organism evidence="1 2">
    <name type="scientific">Thermoflavimicrobium dichotomicum</name>
    <dbReference type="NCBI Taxonomy" id="46223"/>
    <lineage>
        <taxon>Bacteria</taxon>
        <taxon>Bacillati</taxon>
        <taxon>Bacillota</taxon>
        <taxon>Bacilli</taxon>
        <taxon>Bacillales</taxon>
        <taxon>Thermoactinomycetaceae</taxon>
        <taxon>Thermoflavimicrobium</taxon>
    </lineage>
</organism>
<proteinExistence type="predicted"/>
<evidence type="ECO:0000313" key="1">
    <source>
        <dbReference type="EMBL" id="SFJ43231.1"/>
    </source>
</evidence>
<sequence>MRSTTISARDRKEAYEFAALISSVYGVDKVQVIPHNGNDFDINVYFSALQENTLVEIVNIAVIFAIDSLGFPSDEEWKKAFVEARKNKYR</sequence>